<dbReference type="PANTHER" id="PTHR43884">
    <property type="entry name" value="ACYL-COA DEHYDROGENASE"/>
    <property type="match status" value="1"/>
</dbReference>
<feature type="region of interest" description="Disordered" evidence="7">
    <location>
        <begin position="390"/>
        <end position="425"/>
    </location>
</feature>
<comment type="caution">
    <text evidence="11">The sequence shown here is derived from an EMBL/GenBank/DDBJ whole genome shotgun (WGS) entry which is preliminary data.</text>
</comment>
<keyword evidence="4 6" id="KW-0274">FAD</keyword>
<dbReference type="InterPro" id="IPR046373">
    <property type="entry name" value="Acyl-CoA_Oxase/DH_mid-dom_sf"/>
</dbReference>
<dbReference type="Gene3D" id="2.40.110.10">
    <property type="entry name" value="Butyryl-CoA Dehydrogenase, subunit A, domain 2"/>
    <property type="match status" value="1"/>
</dbReference>
<sequence>MPIEDPTLRNAREAELATYANDIAAAIRPTAARYDRTGEFPFEHFEILRHKGALGLTVPEEYGGRGLSLYETLLVQERIAGASGATALALGWHLMTFFGLSTTRAWDEAVFERVCRDAVERGELINVFATERDAGNVVRGFKPTTVARRHGDGYLISGRKAFSTLAPAVNHFTVLAHIEDDDQTAEFLVRKSARVRIVETWDSLGMRSTGSHDVELDAVEVPADALLVRLEKGKPSRFMACSGAYSLQLPAIYLGIAVAARDFILDFADSRFAPSLGGVILDAPQVQHKIGEIEILIGVSKSLLYGLAERWDRHDDLKDKLGSEVAITKYAVTNNAIRIVELAMQIAGGHALSRDLPLERYFRDVQCGLYNPPHNDMVIDRVAREAIARQRADRNPSAVIPITPTPQGPDRTAHTATTRSSEAIA</sequence>
<dbReference type="Proteomes" id="UP000013042">
    <property type="component" value="Unassembled WGS sequence"/>
</dbReference>
<dbReference type="Pfam" id="PF02770">
    <property type="entry name" value="Acyl-CoA_dh_M"/>
    <property type="match status" value="1"/>
</dbReference>
<dbReference type="InterPro" id="IPR037069">
    <property type="entry name" value="AcylCoA_DH/ox_N_sf"/>
</dbReference>
<dbReference type="RefSeq" id="WP_004302340.1">
    <property type="nucleotide sequence ID" value="NZ_AMXD01000021.1"/>
</dbReference>
<dbReference type="Pfam" id="PF00441">
    <property type="entry name" value="Acyl-CoA_dh_1"/>
    <property type="match status" value="1"/>
</dbReference>
<dbReference type="InterPro" id="IPR009075">
    <property type="entry name" value="AcylCo_DH/oxidase_C"/>
</dbReference>
<evidence type="ECO:0000256" key="7">
    <source>
        <dbReference type="SAM" id="MobiDB-lite"/>
    </source>
</evidence>
<evidence type="ECO:0000259" key="10">
    <source>
        <dbReference type="Pfam" id="PF02771"/>
    </source>
</evidence>
<comment type="cofactor">
    <cofactor evidence="1 6">
        <name>FAD</name>
        <dbReference type="ChEBI" id="CHEBI:57692"/>
    </cofactor>
</comment>
<evidence type="ECO:0000256" key="6">
    <source>
        <dbReference type="RuleBase" id="RU362125"/>
    </source>
</evidence>
<dbReference type="Pfam" id="PF02771">
    <property type="entry name" value="Acyl-CoA_dh_N"/>
    <property type="match status" value="1"/>
</dbReference>
<keyword evidence="3 6" id="KW-0285">Flavoprotein</keyword>
<evidence type="ECO:0000313" key="12">
    <source>
        <dbReference type="Proteomes" id="UP000013042"/>
    </source>
</evidence>
<dbReference type="SUPFAM" id="SSF56645">
    <property type="entry name" value="Acyl-CoA dehydrogenase NM domain-like"/>
    <property type="match status" value="1"/>
</dbReference>
<dbReference type="GO" id="GO:0003995">
    <property type="term" value="F:acyl-CoA dehydrogenase activity"/>
    <property type="evidence" value="ECO:0007669"/>
    <property type="project" value="TreeGrafter"/>
</dbReference>
<dbReference type="EMBL" id="AMXD01000021">
    <property type="protein sequence ID" value="ENO87188.1"/>
    <property type="molecule type" value="Genomic_DNA"/>
</dbReference>
<evidence type="ECO:0000259" key="8">
    <source>
        <dbReference type="Pfam" id="PF00441"/>
    </source>
</evidence>
<keyword evidence="5 6" id="KW-0560">Oxidoreductase</keyword>
<dbReference type="Gene3D" id="1.20.140.10">
    <property type="entry name" value="Butyryl-CoA Dehydrogenase, subunit A, domain 3"/>
    <property type="match status" value="1"/>
</dbReference>
<dbReference type="Gene3D" id="1.10.540.10">
    <property type="entry name" value="Acyl-CoA dehydrogenase/oxidase, N-terminal domain"/>
    <property type="match status" value="1"/>
</dbReference>
<dbReference type="AlphaFoldDB" id="N6YYF4"/>
<dbReference type="InterPro" id="IPR009100">
    <property type="entry name" value="AcylCoA_DH/oxidase_NM_dom_sf"/>
</dbReference>
<dbReference type="InterPro" id="IPR036250">
    <property type="entry name" value="AcylCo_DH-like_C"/>
</dbReference>
<dbReference type="SUPFAM" id="SSF47203">
    <property type="entry name" value="Acyl-CoA dehydrogenase C-terminal domain-like"/>
    <property type="match status" value="1"/>
</dbReference>
<accession>N6YYF4</accession>
<name>N6YYF4_THASP</name>
<reference evidence="11 12" key="1">
    <citation type="submission" date="2012-09" db="EMBL/GenBank/DDBJ databases">
        <title>Draft Genome Sequences of 6 Strains from Genus Thauera.</title>
        <authorList>
            <person name="Liu B."/>
            <person name="Shapleigh J.P."/>
            <person name="Frostegard A.H."/>
        </authorList>
    </citation>
    <scope>NUCLEOTIDE SEQUENCE [LARGE SCALE GENOMIC DNA]</scope>
    <source>
        <strain evidence="11 12">S2</strain>
    </source>
</reference>
<feature type="domain" description="Acyl-CoA dehydrogenase/oxidase C-terminal" evidence="8">
    <location>
        <begin position="252"/>
        <end position="367"/>
    </location>
</feature>
<evidence type="ECO:0000256" key="3">
    <source>
        <dbReference type="ARBA" id="ARBA00022630"/>
    </source>
</evidence>
<protein>
    <submittedName>
        <fullName evidence="11">Acyl-CoA dehydrogenase domain-containing protein</fullName>
    </submittedName>
</protein>
<dbReference type="InterPro" id="IPR013786">
    <property type="entry name" value="AcylCoA_DH/ox_N"/>
</dbReference>
<feature type="compositionally biased region" description="Polar residues" evidence="7">
    <location>
        <begin position="414"/>
        <end position="425"/>
    </location>
</feature>
<evidence type="ECO:0000256" key="2">
    <source>
        <dbReference type="ARBA" id="ARBA00009347"/>
    </source>
</evidence>
<evidence type="ECO:0000256" key="1">
    <source>
        <dbReference type="ARBA" id="ARBA00001974"/>
    </source>
</evidence>
<dbReference type="GO" id="GO:0050660">
    <property type="term" value="F:flavin adenine dinucleotide binding"/>
    <property type="evidence" value="ECO:0007669"/>
    <property type="project" value="InterPro"/>
</dbReference>
<feature type="domain" description="Acyl-CoA oxidase/dehydrogenase middle" evidence="9">
    <location>
        <begin position="129"/>
        <end position="219"/>
    </location>
</feature>
<comment type="similarity">
    <text evidence="2 6">Belongs to the acyl-CoA dehydrogenase family.</text>
</comment>
<evidence type="ECO:0000259" key="9">
    <source>
        <dbReference type="Pfam" id="PF02770"/>
    </source>
</evidence>
<feature type="domain" description="Acyl-CoA dehydrogenase/oxidase N-terminal" evidence="10">
    <location>
        <begin position="23"/>
        <end position="96"/>
    </location>
</feature>
<gene>
    <name evidence="11" type="ORF">C665_05633</name>
</gene>
<evidence type="ECO:0000256" key="5">
    <source>
        <dbReference type="ARBA" id="ARBA00023002"/>
    </source>
</evidence>
<dbReference type="CDD" id="cd00567">
    <property type="entry name" value="ACAD"/>
    <property type="match status" value="1"/>
</dbReference>
<organism evidence="11 12">
    <name type="scientific">Thauera aminoaromatica S2</name>
    <dbReference type="NCBI Taxonomy" id="1234381"/>
    <lineage>
        <taxon>Bacteria</taxon>
        <taxon>Pseudomonadati</taxon>
        <taxon>Pseudomonadota</taxon>
        <taxon>Betaproteobacteria</taxon>
        <taxon>Rhodocyclales</taxon>
        <taxon>Zoogloeaceae</taxon>
        <taxon>Thauera</taxon>
    </lineage>
</organism>
<evidence type="ECO:0000313" key="11">
    <source>
        <dbReference type="EMBL" id="ENO87188.1"/>
    </source>
</evidence>
<evidence type="ECO:0000256" key="4">
    <source>
        <dbReference type="ARBA" id="ARBA00022827"/>
    </source>
</evidence>
<dbReference type="InterPro" id="IPR006091">
    <property type="entry name" value="Acyl-CoA_Oxase/DH_mid-dom"/>
</dbReference>
<dbReference type="PANTHER" id="PTHR43884:SF25">
    <property type="entry name" value="ACYL-COA DEHYDROGENASE YDBM-RELATED"/>
    <property type="match status" value="1"/>
</dbReference>
<dbReference type="PIRSF" id="PIRSF016578">
    <property type="entry name" value="HsaA"/>
    <property type="match status" value="1"/>
</dbReference>
<proteinExistence type="inferred from homology"/>